<dbReference type="Pfam" id="PF00528">
    <property type="entry name" value="BPD_transp_1"/>
    <property type="match status" value="1"/>
</dbReference>
<evidence type="ECO:0000256" key="7">
    <source>
        <dbReference type="ARBA" id="ARBA00022989"/>
    </source>
</evidence>
<dbReference type="NCBIfam" id="TIGR03004">
    <property type="entry name" value="ectoine_ehuC"/>
    <property type="match status" value="1"/>
</dbReference>
<evidence type="ECO:0000256" key="8">
    <source>
        <dbReference type="ARBA" id="ARBA00023136"/>
    </source>
</evidence>
<gene>
    <name evidence="11" type="primary">ehuC</name>
    <name evidence="11" type="ORF">OMP44_14245</name>
</gene>
<evidence type="ECO:0000256" key="6">
    <source>
        <dbReference type="ARBA" id="ARBA00022970"/>
    </source>
</evidence>
<feature type="transmembrane region" description="Helical" evidence="9">
    <location>
        <begin position="64"/>
        <end position="85"/>
    </location>
</feature>
<organism evidence="11 12">
    <name type="scientific">Pseudomonas flavocrustae</name>
    <dbReference type="NCBI Taxonomy" id="2991719"/>
    <lineage>
        <taxon>Bacteria</taxon>
        <taxon>Pseudomonadati</taxon>
        <taxon>Pseudomonadota</taxon>
        <taxon>Gammaproteobacteria</taxon>
        <taxon>Pseudomonadales</taxon>
        <taxon>Pseudomonadaceae</taxon>
        <taxon>Pseudomonas</taxon>
    </lineage>
</organism>
<dbReference type="NCBIfam" id="TIGR01726">
    <property type="entry name" value="HEQRo_perm_3TM"/>
    <property type="match status" value="1"/>
</dbReference>
<dbReference type="RefSeq" id="WP_280309066.1">
    <property type="nucleotide sequence ID" value="NZ_JAPDIQ010000006.1"/>
</dbReference>
<evidence type="ECO:0000259" key="10">
    <source>
        <dbReference type="PROSITE" id="PS50928"/>
    </source>
</evidence>
<dbReference type="InterPro" id="IPR010065">
    <property type="entry name" value="AA_ABC_transptr_permease_3TM"/>
</dbReference>
<name>A0ABT6IKC1_9PSED</name>
<evidence type="ECO:0000256" key="5">
    <source>
        <dbReference type="ARBA" id="ARBA00022692"/>
    </source>
</evidence>
<evidence type="ECO:0000256" key="3">
    <source>
        <dbReference type="ARBA" id="ARBA00022448"/>
    </source>
</evidence>
<keyword evidence="12" id="KW-1185">Reference proteome</keyword>
<feature type="transmembrane region" description="Helical" evidence="9">
    <location>
        <begin position="20"/>
        <end position="43"/>
    </location>
</feature>
<keyword evidence="8 9" id="KW-0472">Membrane</keyword>
<comment type="subcellular location">
    <subcellularLocation>
        <location evidence="1">Cell inner membrane</location>
        <topology evidence="1">Multi-pass membrane protein</topology>
    </subcellularLocation>
    <subcellularLocation>
        <location evidence="9">Cell membrane</location>
        <topology evidence="9">Multi-pass membrane protein</topology>
    </subcellularLocation>
</comment>
<keyword evidence="7 9" id="KW-1133">Transmembrane helix</keyword>
<evidence type="ECO:0000256" key="1">
    <source>
        <dbReference type="ARBA" id="ARBA00004429"/>
    </source>
</evidence>
<reference evidence="11 12" key="1">
    <citation type="submission" date="2022-10" db="EMBL/GenBank/DDBJ databases">
        <title>A novel Pseudomonas species, isolated from Passiflora incarnata leaves.</title>
        <authorList>
            <person name="Cueva-Yesquen L.G."/>
            <person name="Fantinatti-Garboggini F."/>
        </authorList>
    </citation>
    <scope>NUCLEOTIDE SEQUENCE [LARGE SCALE GENOMIC DNA]</scope>
    <source>
        <strain evidence="11 12">CBMAI 2609</strain>
    </source>
</reference>
<dbReference type="CDD" id="cd06261">
    <property type="entry name" value="TM_PBP2"/>
    <property type="match status" value="1"/>
</dbReference>
<evidence type="ECO:0000256" key="4">
    <source>
        <dbReference type="ARBA" id="ARBA00022475"/>
    </source>
</evidence>
<dbReference type="InterPro" id="IPR043429">
    <property type="entry name" value="ArtM/GltK/GlnP/TcyL/YhdX-like"/>
</dbReference>
<keyword evidence="5 9" id="KW-0812">Transmembrane</keyword>
<evidence type="ECO:0000256" key="2">
    <source>
        <dbReference type="ARBA" id="ARBA00010072"/>
    </source>
</evidence>
<protein>
    <submittedName>
        <fullName evidence="11">Ectoine/hydroxyectoine ABC transporter permease subunit EhuC</fullName>
    </submittedName>
</protein>
<feature type="domain" description="ABC transmembrane type-1" evidence="10">
    <location>
        <begin position="19"/>
        <end position="207"/>
    </location>
</feature>
<sequence length="222" mass="24815">MPLDPQAYLFIARELLQGAWMTLQITVLTELLVLVLSFAVALLRLSPYRLLRGLARVYVEVLRGISAMVLLFYLFFVLPLFGITLPPIGTAVLGLGLTFSAYGAEIVRAALSAVGRDQHDALRALDFGPVSAFRRIILPQALPMMLPPLGNQLVELLKTTSLVSLITLTDLTFSGSQLITSLGHQPLIWGLVLVCYFILAWPLTLLVRRYERRLTRWRRSRA</sequence>
<evidence type="ECO:0000313" key="12">
    <source>
        <dbReference type="Proteomes" id="UP001157461"/>
    </source>
</evidence>
<dbReference type="InterPro" id="IPR000515">
    <property type="entry name" value="MetI-like"/>
</dbReference>
<feature type="transmembrane region" description="Helical" evidence="9">
    <location>
        <begin position="187"/>
        <end position="207"/>
    </location>
</feature>
<dbReference type="PROSITE" id="PS50928">
    <property type="entry name" value="ABC_TM1"/>
    <property type="match status" value="1"/>
</dbReference>
<dbReference type="InterPro" id="IPR014342">
    <property type="entry name" value="Ectoine_EhuC"/>
</dbReference>
<comment type="caution">
    <text evidence="11">The sequence shown here is derived from an EMBL/GenBank/DDBJ whole genome shotgun (WGS) entry which is preliminary data.</text>
</comment>
<keyword evidence="6" id="KW-0029">Amino-acid transport</keyword>
<evidence type="ECO:0000313" key="11">
    <source>
        <dbReference type="EMBL" id="MDH4764060.1"/>
    </source>
</evidence>
<dbReference type="PANTHER" id="PTHR30614:SF0">
    <property type="entry name" value="L-CYSTINE TRANSPORT SYSTEM PERMEASE PROTEIN TCYL"/>
    <property type="match status" value="1"/>
</dbReference>
<keyword evidence="4" id="KW-1003">Cell membrane</keyword>
<keyword evidence="3 9" id="KW-0813">Transport</keyword>
<dbReference type="Gene3D" id="1.10.3720.10">
    <property type="entry name" value="MetI-like"/>
    <property type="match status" value="1"/>
</dbReference>
<dbReference type="InterPro" id="IPR035906">
    <property type="entry name" value="MetI-like_sf"/>
</dbReference>
<evidence type="ECO:0000256" key="9">
    <source>
        <dbReference type="RuleBase" id="RU363032"/>
    </source>
</evidence>
<proteinExistence type="inferred from homology"/>
<comment type="similarity">
    <text evidence="2">Belongs to the binding-protein-dependent transport system permease family. HisMQ subfamily.</text>
</comment>
<dbReference type="EMBL" id="JAPDIQ010000006">
    <property type="protein sequence ID" value="MDH4764060.1"/>
    <property type="molecule type" value="Genomic_DNA"/>
</dbReference>
<dbReference type="PANTHER" id="PTHR30614">
    <property type="entry name" value="MEMBRANE COMPONENT OF AMINO ACID ABC TRANSPORTER"/>
    <property type="match status" value="1"/>
</dbReference>
<dbReference type="SUPFAM" id="SSF161098">
    <property type="entry name" value="MetI-like"/>
    <property type="match status" value="1"/>
</dbReference>
<accession>A0ABT6IKC1</accession>
<dbReference type="Proteomes" id="UP001157461">
    <property type="component" value="Unassembled WGS sequence"/>
</dbReference>